<dbReference type="KEGG" id="halc:EY643_08555"/>
<dbReference type="InterPro" id="IPR036291">
    <property type="entry name" value="NAD(P)-bd_dom_sf"/>
</dbReference>
<reference evidence="4 5" key="1">
    <citation type="submission" date="2019-02" db="EMBL/GenBank/DDBJ databases">
        <authorList>
            <person name="Li S.-H."/>
        </authorList>
    </citation>
    <scope>NUCLEOTIDE SEQUENCE [LARGE SCALE GENOMIC DNA]</scope>
    <source>
        <strain evidence="4 5">IMCC14385</strain>
    </source>
</reference>
<evidence type="ECO:0000256" key="2">
    <source>
        <dbReference type="ARBA" id="ARBA00023002"/>
    </source>
</evidence>
<evidence type="ECO:0000313" key="4">
    <source>
        <dbReference type="EMBL" id="QFU75702.1"/>
    </source>
</evidence>
<dbReference type="SUPFAM" id="SSF51735">
    <property type="entry name" value="NAD(P)-binding Rossmann-fold domains"/>
    <property type="match status" value="1"/>
</dbReference>
<dbReference type="InterPro" id="IPR020843">
    <property type="entry name" value="ER"/>
</dbReference>
<accession>A0A5P9NIZ1</accession>
<name>A0A5P9NIZ1_9GAMM</name>
<gene>
    <name evidence="4" type="ORF">EY643_08555</name>
</gene>
<evidence type="ECO:0000313" key="5">
    <source>
        <dbReference type="Proteomes" id="UP000326287"/>
    </source>
</evidence>
<evidence type="ECO:0000256" key="1">
    <source>
        <dbReference type="ARBA" id="ARBA00022857"/>
    </source>
</evidence>
<organism evidence="4 5">
    <name type="scientific">Halioglobus maricola</name>
    <dbReference type="NCBI Taxonomy" id="2601894"/>
    <lineage>
        <taxon>Bacteria</taxon>
        <taxon>Pseudomonadati</taxon>
        <taxon>Pseudomonadota</taxon>
        <taxon>Gammaproteobacteria</taxon>
        <taxon>Cellvibrionales</taxon>
        <taxon>Halieaceae</taxon>
        <taxon>Halioglobus</taxon>
    </lineage>
</organism>
<proteinExistence type="predicted"/>
<dbReference type="Gene3D" id="3.40.50.720">
    <property type="entry name" value="NAD(P)-binding Rossmann-like Domain"/>
    <property type="match status" value="1"/>
</dbReference>
<dbReference type="PANTHER" id="PTHR48106">
    <property type="entry name" value="QUINONE OXIDOREDUCTASE PIG3-RELATED"/>
    <property type="match status" value="1"/>
</dbReference>
<dbReference type="PANTHER" id="PTHR48106:SF18">
    <property type="entry name" value="QUINONE OXIDOREDUCTASE PIG3"/>
    <property type="match status" value="1"/>
</dbReference>
<dbReference type="CDD" id="cd08273">
    <property type="entry name" value="MDR8"/>
    <property type="match status" value="1"/>
</dbReference>
<dbReference type="SMART" id="SM00829">
    <property type="entry name" value="PKS_ER"/>
    <property type="match status" value="1"/>
</dbReference>
<keyword evidence="5" id="KW-1185">Reference proteome</keyword>
<dbReference type="GO" id="GO:0016651">
    <property type="term" value="F:oxidoreductase activity, acting on NAD(P)H"/>
    <property type="evidence" value="ECO:0007669"/>
    <property type="project" value="TreeGrafter"/>
</dbReference>
<dbReference type="GO" id="GO:0070402">
    <property type="term" value="F:NADPH binding"/>
    <property type="evidence" value="ECO:0007669"/>
    <property type="project" value="TreeGrafter"/>
</dbReference>
<feature type="domain" description="Enoyl reductase (ER)" evidence="3">
    <location>
        <begin position="12"/>
        <end position="337"/>
    </location>
</feature>
<dbReference type="SUPFAM" id="SSF50129">
    <property type="entry name" value="GroES-like"/>
    <property type="match status" value="1"/>
</dbReference>
<dbReference type="Pfam" id="PF13602">
    <property type="entry name" value="ADH_zinc_N_2"/>
    <property type="match status" value="1"/>
</dbReference>
<dbReference type="Pfam" id="PF08240">
    <property type="entry name" value="ADH_N"/>
    <property type="match status" value="1"/>
</dbReference>
<dbReference type="EMBL" id="CP036422">
    <property type="protein sequence ID" value="QFU75702.1"/>
    <property type="molecule type" value="Genomic_DNA"/>
</dbReference>
<dbReference type="AlphaFoldDB" id="A0A5P9NIZ1"/>
<sequence length="340" mass="36757">MTYKKIVLEAFGGPEKLSVATVAGLPEPREGEVRVKVLAAGTGFTDTIIRQGQYTGVKEKPPFVPGYDWFGVVDEVGAGVNRLKLGDCVADMPVIGGYTQYLCVPEERLVLAPAGLDPASAVAMILSYTTAYQMLTRIRSLRAGSTCLVHAAGGAVGSALLELGREMGLTMYGTASAAKHELVRRYGATPIDYRSEDFVERIKRETAGEGVDAVFDTIGGRNWSRSYQCVKRGGILIAFGAMQITTGEESVPSVLLGFFKLMAGWKLIPDGRKTAFYNIQTRREKLPQEFKDDVEALFKMLEAGKLEPAIAGIEPLEQAADVHRRIDAAEIAGKVVLDCS</sequence>
<dbReference type="Gene3D" id="3.90.180.10">
    <property type="entry name" value="Medium-chain alcohol dehydrogenases, catalytic domain"/>
    <property type="match status" value="1"/>
</dbReference>
<evidence type="ECO:0000259" key="3">
    <source>
        <dbReference type="SMART" id="SM00829"/>
    </source>
</evidence>
<dbReference type="OrthoDB" id="4190732at2"/>
<keyword evidence="1" id="KW-0521">NADP</keyword>
<protein>
    <submittedName>
        <fullName evidence="4">Zinc-binding dehydrogenase</fullName>
    </submittedName>
</protein>
<keyword evidence="2" id="KW-0560">Oxidoreductase</keyword>
<dbReference type="Proteomes" id="UP000326287">
    <property type="component" value="Chromosome"/>
</dbReference>
<dbReference type="InterPro" id="IPR013154">
    <property type="entry name" value="ADH-like_N"/>
</dbReference>
<dbReference type="InterPro" id="IPR011032">
    <property type="entry name" value="GroES-like_sf"/>
</dbReference>